<evidence type="ECO:0000256" key="1">
    <source>
        <dbReference type="SAM" id="MobiDB-lite"/>
    </source>
</evidence>
<feature type="region of interest" description="Disordered" evidence="1">
    <location>
        <begin position="202"/>
        <end position="262"/>
    </location>
</feature>
<feature type="region of interest" description="Disordered" evidence="1">
    <location>
        <begin position="305"/>
        <end position="352"/>
    </location>
</feature>
<gene>
    <name evidence="2" type="ORF">BINO364_LOCUS13355</name>
</gene>
<feature type="compositionally biased region" description="Polar residues" evidence="1">
    <location>
        <begin position="306"/>
        <end position="324"/>
    </location>
</feature>
<feature type="compositionally biased region" description="Basic and acidic residues" evidence="1">
    <location>
        <begin position="142"/>
        <end position="151"/>
    </location>
</feature>
<dbReference type="InterPro" id="IPR013240">
    <property type="entry name" value="DNA-dir_RNA_pol1_su_RPA34"/>
</dbReference>
<accession>A0A8J9UYH0</accession>
<keyword evidence="3" id="KW-1185">Reference proteome</keyword>
<dbReference type="Gene3D" id="6.20.250.70">
    <property type="match status" value="1"/>
</dbReference>
<proteinExistence type="predicted"/>
<evidence type="ECO:0000313" key="3">
    <source>
        <dbReference type="Proteomes" id="UP000838878"/>
    </source>
</evidence>
<dbReference type="GO" id="GO:0006360">
    <property type="term" value="P:transcription by RNA polymerase I"/>
    <property type="evidence" value="ECO:0007669"/>
    <property type="project" value="InterPro"/>
</dbReference>
<dbReference type="Proteomes" id="UP000838878">
    <property type="component" value="Chromosome 7"/>
</dbReference>
<dbReference type="Pfam" id="PF08208">
    <property type="entry name" value="RNA_polI_A34"/>
    <property type="match status" value="1"/>
</dbReference>
<feature type="region of interest" description="Disordered" evidence="1">
    <location>
        <begin position="1"/>
        <end position="107"/>
    </location>
</feature>
<feature type="region of interest" description="Disordered" evidence="1">
    <location>
        <begin position="579"/>
        <end position="619"/>
    </location>
</feature>
<reference evidence="2" key="1">
    <citation type="submission" date="2021-12" db="EMBL/GenBank/DDBJ databases">
        <authorList>
            <person name="Martin H S."/>
        </authorList>
    </citation>
    <scope>NUCLEOTIDE SEQUENCE</scope>
</reference>
<feature type="compositionally biased region" description="Basic and acidic residues" evidence="1">
    <location>
        <begin position="60"/>
        <end position="69"/>
    </location>
</feature>
<feature type="compositionally biased region" description="Low complexity" evidence="1">
    <location>
        <begin position="11"/>
        <end position="20"/>
    </location>
</feature>
<name>A0A8J9UYH0_9NEOP</name>
<protein>
    <submittedName>
        <fullName evidence="2">Uncharacterized protein</fullName>
    </submittedName>
</protein>
<organism evidence="2 3">
    <name type="scientific">Brenthis ino</name>
    <name type="common">lesser marbled fritillary</name>
    <dbReference type="NCBI Taxonomy" id="405034"/>
    <lineage>
        <taxon>Eukaryota</taxon>
        <taxon>Metazoa</taxon>
        <taxon>Ecdysozoa</taxon>
        <taxon>Arthropoda</taxon>
        <taxon>Hexapoda</taxon>
        <taxon>Insecta</taxon>
        <taxon>Pterygota</taxon>
        <taxon>Neoptera</taxon>
        <taxon>Endopterygota</taxon>
        <taxon>Lepidoptera</taxon>
        <taxon>Glossata</taxon>
        <taxon>Ditrysia</taxon>
        <taxon>Papilionoidea</taxon>
        <taxon>Nymphalidae</taxon>
        <taxon>Heliconiinae</taxon>
        <taxon>Argynnini</taxon>
        <taxon>Brenthis</taxon>
    </lineage>
</organism>
<feature type="region of interest" description="Disordered" evidence="1">
    <location>
        <begin position="123"/>
        <end position="173"/>
    </location>
</feature>
<feature type="compositionally biased region" description="Polar residues" evidence="1">
    <location>
        <begin position="332"/>
        <end position="344"/>
    </location>
</feature>
<feature type="compositionally biased region" description="Polar residues" evidence="1">
    <location>
        <begin position="215"/>
        <end position="237"/>
    </location>
</feature>
<dbReference type="EMBL" id="OV170227">
    <property type="protein sequence ID" value="CAH0728092.1"/>
    <property type="molecule type" value="Genomic_DNA"/>
</dbReference>
<feature type="compositionally biased region" description="Basic and acidic residues" evidence="1">
    <location>
        <begin position="21"/>
        <end position="52"/>
    </location>
</feature>
<feature type="non-terminal residue" evidence="2">
    <location>
        <position position="631"/>
    </location>
</feature>
<feature type="compositionally biased region" description="Polar residues" evidence="1">
    <location>
        <begin position="155"/>
        <end position="173"/>
    </location>
</feature>
<dbReference type="OrthoDB" id="8197684at2759"/>
<evidence type="ECO:0000313" key="2">
    <source>
        <dbReference type="EMBL" id="CAH0728092.1"/>
    </source>
</evidence>
<sequence length="631" mass="72648">MESSDESFIWTDASSDSDMATDVKNENGKDESDTDFKYKRELLQDVDKQSKEKAKKRKHIDNNEDITHEQKKHKQIKSEAESDIDLPKKKRKKRSESILNNSDTKETLDEIDNYLNIRIKQEQESFVEPIDVKPKKKKKHKKDLDSSDSQKSDSLNPQSSLIDNQTIKLNSDSTRSTLNEIDDYLNYRVKLEQDSFVELNETKTKKKKSKKNIDASISDSYDSQSTVEGSTINQGLNSEERSYENKKMRKKNKDKSKDKNCCADSEEIENHENNISKNRKSICKDDNDTYDEKEIVQNAYIDCDENNVNSSTKNNISEPENGNISDEKEKSINNNKLVSNTSDACDSEQSRANKSFSDRLRFEDDNSADFECVNDEQDKNLPKHIKQFVKINKHLTPTSAKIHSDHFVSEDDEVWIIKCPNEFDIKDFKDITLTLLDNKCKMKLNGQTYDGAFDDSIQRVPILALDKNRKKTVVKNMPIMGLTKFRKRLPKAHIPDQGTFINNLTNFIPLPETKCRHPLFGINYKKAIKIPPSIAERLNGPIEESSMADSVKKKKKKHKKETCKTESECDVESEQIVDIQPVTSSKKKRKRKHSDELDSPPSKSKRIKHDPDSAEAWESEQAIKNNLFGLE</sequence>
<dbReference type="AlphaFoldDB" id="A0A8J9UYH0"/>